<evidence type="ECO:0000256" key="1">
    <source>
        <dbReference type="ARBA" id="ARBA00004141"/>
    </source>
</evidence>
<feature type="transmembrane region" description="Helical" evidence="9">
    <location>
        <begin position="460"/>
        <end position="481"/>
    </location>
</feature>
<sequence length="747" mass="84273">MSNELGKSLQSRRDSEKMWICASEDTYFEEELVAAQIDLNDDEQGQFALTLRMWVIGVVFSIIGCGLNTIFELRSPSISIAKSTAQLLAFPVARLWDRWVPNYEVKVRGWKFSLNPHPFNKKEHTLIFVMANISFYTRMTVDLLIEQKKFFGKETGWGFEIMMILALFLIGFSFSGITRSILIKPKNIVWPGLLSTTALTGVLHRHGGLEKSSSGSWKISGFAFFCIVFTTSFFWYWLPDFLFPALSYFSFPCWINPANRVVNQIFGVSSGMGLLPLTLDWSQVAYVTSPLLVPPWAIANVAVALVFWVYVVATACYYMNVWNTGYLPFQSSEIFDNTGNVYNVSRILGEDSSFQLDVAKYENYSLVYMPITYALNTFALAIATLASLIVWVALEHSDVLWRAMRKPWDTFSGLISPKQSEQSHEPNADVPVWWYGISLALGLFFAIFAIEFWNLDLRWYGVLFAFLIGAVFFYPVTLIYATANLKVGVEIFCRIIGGFLWNGKPLANNWFVGLGYTTILNGLSFSQDMKLCSYYHISPGSVFLTQCVGIAIGTIGQVAVINWALGHIRGICTTDAINGFSCPFSRTDFNTSIIWGAIGPQRFFSATSGYRSLFCLLILGGVLPVLVFLLRRRYPDSLWKFVNVPLFLGGLNYIPPATGMNYGSWAIVGLVFGFYIRRNFNSWWRSYNYVLGSALDSSVSLAGLIIFFTVYYTGAADKFSWWGTEVHKNTCDYQGCPRLSLSPNETI</sequence>
<feature type="transmembrane region" description="Helical" evidence="9">
    <location>
        <begin position="219"/>
        <end position="238"/>
    </location>
</feature>
<dbReference type="InterPro" id="IPR004648">
    <property type="entry name" value="Oligpept_transpt"/>
</dbReference>
<evidence type="ECO:0000256" key="5">
    <source>
        <dbReference type="ARBA" id="ARBA00022856"/>
    </source>
</evidence>
<evidence type="ECO:0000256" key="2">
    <source>
        <dbReference type="ARBA" id="ARBA00008807"/>
    </source>
</evidence>
<dbReference type="InterPro" id="IPR004813">
    <property type="entry name" value="OPT"/>
</dbReference>
<dbReference type="PANTHER" id="PTHR22601">
    <property type="entry name" value="ISP4 LIKE PROTEIN"/>
    <property type="match status" value="1"/>
</dbReference>
<dbReference type="NCBIfam" id="TIGR00727">
    <property type="entry name" value="ISP4_OPT"/>
    <property type="match status" value="1"/>
</dbReference>
<feature type="transmembrane region" description="Helical" evidence="9">
    <location>
        <begin position="610"/>
        <end position="630"/>
    </location>
</feature>
<evidence type="ECO:0000313" key="11">
    <source>
        <dbReference type="Proteomes" id="UP000325395"/>
    </source>
</evidence>
<evidence type="ECO:0000256" key="9">
    <source>
        <dbReference type="SAM" id="Phobius"/>
    </source>
</evidence>
<keyword evidence="11" id="KW-1185">Reference proteome</keyword>
<feature type="transmembrane region" description="Helical" evidence="9">
    <location>
        <begin position="53"/>
        <end position="71"/>
    </location>
</feature>
<organism evidence="10 11">
    <name type="scientific">Aspergillus pseudocaelatus</name>
    <dbReference type="NCBI Taxonomy" id="1825620"/>
    <lineage>
        <taxon>Eukaryota</taxon>
        <taxon>Fungi</taxon>
        <taxon>Dikarya</taxon>
        <taxon>Ascomycota</taxon>
        <taxon>Pezizomycotina</taxon>
        <taxon>Eurotiomycetes</taxon>
        <taxon>Eurotiomycetidae</taxon>
        <taxon>Eurotiales</taxon>
        <taxon>Aspergillaceae</taxon>
        <taxon>Aspergillus</taxon>
        <taxon>Aspergillus subgen. Circumdati</taxon>
    </lineage>
</organism>
<dbReference type="NCBIfam" id="TIGR00728">
    <property type="entry name" value="OPT_sfam"/>
    <property type="match status" value="1"/>
</dbReference>
<dbReference type="Pfam" id="PF03169">
    <property type="entry name" value="OPT"/>
    <property type="match status" value="1"/>
</dbReference>
<evidence type="ECO:0000256" key="8">
    <source>
        <dbReference type="ARBA" id="ARBA00023136"/>
    </source>
</evidence>
<protein>
    <submittedName>
        <fullName evidence="10">OPT oligopeptide transporter protein-domain-containing protein</fullName>
    </submittedName>
</protein>
<accession>A0ABQ6X2X0</accession>
<feature type="transmembrane region" description="Helical" evidence="9">
    <location>
        <begin position="660"/>
        <end position="677"/>
    </location>
</feature>
<feature type="transmembrane region" description="Helical" evidence="9">
    <location>
        <begin position="432"/>
        <end position="453"/>
    </location>
</feature>
<evidence type="ECO:0000256" key="6">
    <source>
        <dbReference type="ARBA" id="ARBA00022927"/>
    </source>
</evidence>
<keyword evidence="6" id="KW-0653">Protein transport</keyword>
<comment type="subcellular location">
    <subcellularLocation>
        <location evidence="1">Membrane</location>
        <topology evidence="1">Multi-pass membrane protein</topology>
    </subcellularLocation>
</comment>
<feature type="transmembrane region" description="Helical" evidence="9">
    <location>
        <begin position="373"/>
        <end position="394"/>
    </location>
</feature>
<keyword evidence="5" id="KW-0571">Peptide transport</keyword>
<name>A0ABQ6X2X0_9EURO</name>
<feature type="transmembrane region" description="Helical" evidence="9">
    <location>
        <begin position="157"/>
        <end position="182"/>
    </location>
</feature>
<evidence type="ECO:0000313" key="10">
    <source>
        <dbReference type="EMBL" id="KAE8423677.1"/>
    </source>
</evidence>
<feature type="transmembrane region" description="Helical" evidence="9">
    <location>
        <begin position="296"/>
        <end position="319"/>
    </location>
</feature>
<keyword evidence="8 9" id="KW-0472">Membrane</keyword>
<dbReference type="EMBL" id="ML735688">
    <property type="protein sequence ID" value="KAE8423677.1"/>
    <property type="molecule type" value="Genomic_DNA"/>
</dbReference>
<reference evidence="10 11" key="1">
    <citation type="submission" date="2019-04" db="EMBL/GenBank/DDBJ databases">
        <authorList>
            <consortium name="DOE Joint Genome Institute"/>
            <person name="Mondo S."/>
            <person name="Kjaerbolling I."/>
            <person name="Vesth T."/>
            <person name="Frisvad J.C."/>
            <person name="Nybo J.L."/>
            <person name="Theobald S."/>
            <person name="Kildgaard S."/>
            <person name="Isbrandt T."/>
            <person name="Kuo A."/>
            <person name="Sato A."/>
            <person name="Lyhne E.K."/>
            <person name="Kogle M.E."/>
            <person name="Wiebenga A."/>
            <person name="Kun R.S."/>
            <person name="Lubbers R.J."/>
            <person name="Makela M.R."/>
            <person name="Barry K."/>
            <person name="Chovatia M."/>
            <person name="Clum A."/>
            <person name="Daum C."/>
            <person name="Haridas S."/>
            <person name="He G."/>
            <person name="LaButti K."/>
            <person name="Lipzen A."/>
            <person name="Riley R."/>
            <person name="Salamov A."/>
            <person name="Simmons B.A."/>
            <person name="Magnuson J.K."/>
            <person name="Henrissat B."/>
            <person name="Mortensen U.H."/>
            <person name="Larsen T.O."/>
            <person name="Devries R.P."/>
            <person name="Grigoriev I.V."/>
            <person name="Machida M."/>
            <person name="Baker S.E."/>
            <person name="Andersen M.R."/>
            <person name="Cantor M.N."/>
            <person name="Hua S.X."/>
        </authorList>
    </citation>
    <scope>NUCLEOTIDE SEQUENCE [LARGE SCALE GENOMIC DNA]</scope>
    <source>
        <strain evidence="10 11">CBS 117616</strain>
    </source>
</reference>
<comment type="similarity">
    <text evidence="2">Belongs to the oligopeptide OPT transporter family.</text>
</comment>
<keyword evidence="3" id="KW-0813">Transport</keyword>
<proteinExistence type="inferred from homology"/>
<keyword evidence="7 9" id="KW-1133">Transmembrane helix</keyword>
<evidence type="ECO:0000256" key="3">
    <source>
        <dbReference type="ARBA" id="ARBA00022448"/>
    </source>
</evidence>
<gene>
    <name evidence="10" type="ORF">BDV36DRAFT_279180</name>
</gene>
<evidence type="ECO:0000256" key="7">
    <source>
        <dbReference type="ARBA" id="ARBA00022989"/>
    </source>
</evidence>
<keyword evidence="4 9" id="KW-0812">Transmembrane</keyword>
<evidence type="ECO:0000256" key="4">
    <source>
        <dbReference type="ARBA" id="ARBA00022692"/>
    </source>
</evidence>
<dbReference type="Proteomes" id="UP000325395">
    <property type="component" value="Unassembled WGS sequence"/>
</dbReference>
<feature type="transmembrane region" description="Helical" evidence="9">
    <location>
        <begin position="689"/>
        <end position="712"/>
    </location>
</feature>
<feature type="transmembrane region" description="Helical" evidence="9">
    <location>
        <begin position="188"/>
        <end position="207"/>
    </location>
</feature>